<name>A0A0W0YV12_9GAMM</name>
<dbReference type="Gene3D" id="3.40.50.300">
    <property type="entry name" value="P-loop containing nucleotide triphosphate hydrolases"/>
    <property type="match status" value="1"/>
</dbReference>
<organism evidence="7 8">
    <name type="scientific">Legionella shakespearei DSM 23087</name>
    <dbReference type="NCBI Taxonomy" id="1122169"/>
    <lineage>
        <taxon>Bacteria</taxon>
        <taxon>Pseudomonadati</taxon>
        <taxon>Pseudomonadota</taxon>
        <taxon>Gammaproteobacteria</taxon>
        <taxon>Legionellales</taxon>
        <taxon>Legionellaceae</taxon>
        <taxon>Legionella</taxon>
    </lineage>
</organism>
<dbReference type="PANTHER" id="PTHR10799">
    <property type="entry name" value="SNF2/RAD54 HELICASE FAMILY"/>
    <property type="match status" value="1"/>
</dbReference>
<evidence type="ECO:0000256" key="3">
    <source>
        <dbReference type="PROSITE-ProRule" id="PRU00325"/>
    </source>
</evidence>
<feature type="domain" description="SWIM-type" evidence="4">
    <location>
        <begin position="52"/>
        <end position="87"/>
    </location>
</feature>
<evidence type="ECO:0000256" key="2">
    <source>
        <dbReference type="ARBA" id="ARBA00022806"/>
    </source>
</evidence>
<feature type="domain" description="Helicase C-terminal" evidence="6">
    <location>
        <begin position="931"/>
        <end position="1088"/>
    </location>
</feature>
<proteinExistence type="predicted"/>
<dbReference type="Pfam" id="PF00176">
    <property type="entry name" value="SNF2-rel_dom"/>
    <property type="match status" value="1"/>
</dbReference>
<keyword evidence="1" id="KW-0378">Hydrolase</keyword>
<dbReference type="eggNOG" id="COG4715">
    <property type="taxonomic scope" value="Bacteria"/>
</dbReference>
<dbReference type="OrthoDB" id="9760715at2"/>
<dbReference type="InterPro" id="IPR014001">
    <property type="entry name" value="Helicase_ATP-bd"/>
</dbReference>
<dbReference type="InterPro" id="IPR000330">
    <property type="entry name" value="SNF2_N"/>
</dbReference>
<dbReference type="InterPro" id="IPR027417">
    <property type="entry name" value="P-loop_NTPase"/>
</dbReference>
<dbReference type="GO" id="GO:0005524">
    <property type="term" value="F:ATP binding"/>
    <property type="evidence" value="ECO:0007669"/>
    <property type="project" value="InterPro"/>
</dbReference>
<dbReference type="GO" id="GO:0004386">
    <property type="term" value="F:helicase activity"/>
    <property type="evidence" value="ECO:0007669"/>
    <property type="project" value="UniProtKB-KW"/>
</dbReference>
<evidence type="ECO:0000259" key="6">
    <source>
        <dbReference type="PROSITE" id="PS51194"/>
    </source>
</evidence>
<dbReference type="SMART" id="SM00490">
    <property type="entry name" value="HELICc"/>
    <property type="match status" value="1"/>
</dbReference>
<dbReference type="STRING" id="1122169.Lsha_1413"/>
<accession>A0A0W0YV12</accession>
<evidence type="ECO:0000313" key="8">
    <source>
        <dbReference type="Proteomes" id="UP000054600"/>
    </source>
</evidence>
<dbReference type="FunFam" id="3.40.50.300:FF:000533">
    <property type="entry name" value="Helicase, Snf2 family"/>
    <property type="match status" value="1"/>
</dbReference>
<dbReference type="Gene3D" id="3.40.50.10810">
    <property type="entry name" value="Tandem AAA-ATPase domain"/>
    <property type="match status" value="1"/>
</dbReference>
<dbReference type="GO" id="GO:0008270">
    <property type="term" value="F:zinc ion binding"/>
    <property type="evidence" value="ECO:0007669"/>
    <property type="project" value="UniProtKB-KW"/>
</dbReference>
<evidence type="ECO:0000259" key="4">
    <source>
        <dbReference type="PROSITE" id="PS50966"/>
    </source>
</evidence>
<comment type="caution">
    <text evidence="7">The sequence shown here is derived from an EMBL/GenBank/DDBJ whole genome shotgun (WGS) entry which is preliminary data.</text>
</comment>
<dbReference type="InterPro" id="IPR007527">
    <property type="entry name" value="Znf_SWIM"/>
</dbReference>
<dbReference type="InterPro" id="IPR049730">
    <property type="entry name" value="SNF2/RAD54-like_C"/>
</dbReference>
<dbReference type="SUPFAM" id="SSF52540">
    <property type="entry name" value="P-loop containing nucleoside triphosphate hydrolases"/>
    <property type="match status" value="2"/>
</dbReference>
<keyword evidence="2" id="KW-0067">ATP-binding</keyword>
<protein>
    <submittedName>
        <fullName evidence="7">SNF2/RAD54 family transporter domain-containing protein</fullName>
    </submittedName>
</protein>
<dbReference type="RefSeq" id="WP_018577637.1">
    <property type="nucleotide sequence ID" value="NZ_KB892404.1"/>
</dbReference>
<dbReference type="PATRIC" id="fig|1122169.6.peg.1627"/>
<reference evidence="7 8" key="1">
    <citation type="submission" date="2015-11" db="EMBL/GenBank/DDBJ databases">
        <title>Genomic analysis of 38 Legionella species identifies large and diverse effector repertoires.</title>
        <authorList>
            <person name="Burstein D."/>
            <person name="Amaro F."/>
            <person name="Zusman T."/>
            <person name="Lifshitz Z."/>
            <person name="Cohen O."/>
            <person name="Gilbert J.A."/>
            <person name="Pupko T."/>
            <person name="Shuman H.A."/>
            <person name="Segal G."/>
        </authorList>
    </citation>
    <scope>NUCLEOTIDE SEQUENCE [LARGE SCALE GENOMIC DNA]</scope>
    <source>
        <strain evidence="7 8">ATCC 49655</strain>
    </source>
</reference>
<dbReference type="AlphaFoldDB" id="A0A0W0YV12"/>
<dbReference type="InterPro" id="IPR038718">
    <property type="entry name" value="SNF2-like_sf"/>
</dbReference>
<keyword evidence="3" id="KW-0479">Metal-binding</keyword>
<feature type="domain" description="Helicase ATP-binding" evidence="5">
    <location>
        <begin position="644"/>
        <end position="802"/>
    </location>
</feature>
<dbReference type="CDD" id="cd18793">
    <property type="entry name" value="SF2_C_SNF"/>
    <property type="match status" value="1"/>
</dbReference>
<evidence type="ECO:0000256" key="1">
    <source>
        <dbReference type="ARBA" id="ARBA00022801"/>
    </source>
</evidence>
<dbReference type="CDD" id="cd18012">
    <property type="entry name" value="DEXQc_arch_SWI2_SNF2"/>
    <property type="match status" value="1"/>
</dbReference>
<dbReference type="EMBL" id="LNYW01000043">
    <property type="protein sequence ID" value="KTD60696.1"/>
    <property type="molecule type" value="Genomic_DNA"/>
</dbReference>
<dbReference type="eggNOG" id="COG0553">
    <property type="taxonomic scope" value="Bacteria"/>
</dbReference>
<keyword evidence="2" id="KW-0547">Nucleotide-binding</keyword>
<keyword evidence="3" id="KW-0863">Zinc-finger</keyword>
<evidence type="ECO:0000259" key="5">
    <source>
        <dbReference type="PROSITE" id="PS51192"/>
    </source>
</evidence>
<dbReference type="PROSITE" id="PS51192">
    <property type="entry name" value="HELICASE_ATP_BIND_1"/>
    <property type="match status" value="1"/>
</dbReference>
<dbReference type="InterPro" id="IPR001650">
    <property type="entry name" value="Helicase_C-like"/>
</dbReference>
<dbReference type="PROSITE" id="PS50966">
    <property type="entry name" value="ZF_SWIM"/>
    <property type="match status" value="1"/>
</dbReference>
<keyword evidence="3" id="KW-0862">Zinc</keyword>
<sequence>MLNEAISKMPDAFESKILLRGQEYFQSGKVLNIRLSDGLLKGRVKGSSSQIYDIHMDLKTWPGKPSRCSCAYQHNCKHAAACLFALRDREKVNLAAQPANKLDRKLDLWLKNLRAQEVTEVKRHEPTHHLTYLISLRLGGHEHKVIIELALAKILKRGGYGKKVVFTSLAESKKQHFIEDDNDIVAQLMFKCGVSGWFDSLTIRNSEILTRIIATGRAFFAEQEDMPIQMPIQLGDTLTGTCEWILATNGSQSLKLMQGNRTLEPLLLDETWYFDTEQSLMGRLETPYPVKQLRHLLEAPPIPIEQAELLTQKMARTCPEFPTPYVFDKREVREIEPVPVLILDAINEFNSDASWFYDRDEDLSAVFIAKIAFDYSGLVIPVSEACSSVVRQEDNALIEYRRDKNFEEQKVAELNQAIALRPSHKWEDYNWKLGEHSVFVLKNVTAPSDMEVLYSKSLPYLKTQGWRIEFASSLYEEVVSADDVEWYSDIQDSTTDFFAYQLGILVEGKPVSIVPLVADLIQRYSGNDLDSVSDEQLVKLPLNDGRSLQLQMGRIKPLIRLLFQFGMRQIDENHHLQINKYQLILMQEAELAIAALKARWQGAENLRDELRKLTAMTELPEIPAPAGLQANLRDYQQYGLNWLQFLRTSRFSGVLADDMGLGKTVQTLAHLQYEKEQGRLNTATLIVAPTSLVGNWMAEAKKFTPELSVLVYHGSDRHQDNFDDYDLIISTYGLIHRDKEKFIDYTFYYLILDEAQFIKNARTKTTQIIQQLKAEHRLCLTGTPLENHLGELWSLFHFLMPGLLGDTKQFRLWFRTPIEKYADSQRQELLAKRVKPFMLRRTKNQVASELPPKTEMTRTIEIIGPQRDLYEAIRMSMEKKVRDAIAKQGLGKSHILLLDALLKLRQVCCDPRLLSLPEAAIAHGTSSKLEALMELLDNLVEEGRRVLVFSQFTSMLQLIEEQLIEKKYNYLKLTGQTQNRQDLVDTFQKGETPIFLISLKAGGTGLNLTRADTVIHYDPWWNPAVEDQATDRTHRIGQENPVFVYKLITAGTVEEAILGMQERKRQLVDGILSSDGGRSVALSEEDLAQFFLPLEATSQSTSS</sequence>
<dbReference type="SMART" id="SM00487">
    <property type="entry name" value="DEXDc"/>
    <property type="match status" value="1"/>
</dbReference>
<dbReference type="GO" id="GO:0016787">
    <property type="term" value="F:hydrolase activity"/>
    <property type="evidence" value="ECO:0007669"/>
    <property type="project" value="UniProtKB-KW"/>
</dbReference>
<dbReference type="PROSITE" id="PS51194">
    <property type="entry name" value="HELICASE_CTER"/>
    <property type="match status" value="1"/>
</dbReference>
<gene>
    <name evidence="7" type="ORF">Lsha_1413</name>
</gene>
<dbReference type="Proteomes" id="UP000054600">
    <property type="component" value="Unassembled WGS sequence"/>
</dbReference>
<evidence type="ECO:0000313" key="7">
    <source>
        <dbReference type="EMBL" id="KTD60696.1"/>
    </source>
</evidence>
<keyword evidence="2" id="KW-0347">Helicase</keyword>
<keyword evidence="8" id="KW-1185">Reference proteome</keyword>
<dbReference type="Pfam" id="PF00271">
    <property type="entry name" value="Helicase_C"/>
    <property type="match status" value="1"/>
</dbReference>